<organism evidence="7 8">
    <name type="scientific">Hassallia byssoidea VB512170</name>
    <dbReference type="NCBI Taxonomy" id="1304833"/>
    <lineage>
        <taxon>Bacteria</taxon>
        <taxon>Bacillati</taxon>
        <taxon>Cyanobacteriota</taxon>
        <taxon>Cyanophyceae</taxon>
        <taxon>Nostocales</taxon>
        <taxon>Tolypothrichaceae</taxon>
        <taxon>Hassallia</taxon>
    </lineage>
</organism>
<protein>
    <submittedName>
        <fullName evidence="7">Transporter substrate-binding domain-containing protein</fullName>
    </submittedName>
</protein>
<dbReference type="GO" id="GO:0005576">
    <property type="term" value="C:extracellular region"/>
    <property type="evidence" value="ECO:0007669"/>
    <property type="project" value="TreeGrafter"/>
</dbReference>
<comment type="similarity">
    <text evidence="1">Belongs to the bacterial solute-binding protein 3 family.</text>
</comment>
<dbReference type="RefSeq" id="WP_052324658.1">
    <property type="nucleotide sequence ID" value="NZ_JTCM02000038.1"/>
</dbReference>
<evidence type="ECO:0000313" key="8">
    <source>
        <dbReference type="Proteomes" id="UP000031549"/>
    </source>
</evidence>
<accession>A0A846HAB4</accession>
<keyword evidence="8" id="KW-1185">Reference proteome</keyword>
<dbReference type="InterPro" id="IPR051455">
    <property type="entry name" value="Bact_solute-bind_prot3"/>
</dbReference>
<evidence type="ECO:0000256" key="3">
    <source>
        <dbReference type="ARBA" id="ARBA00022729"/>
    </source>
</evidence>
<evidence type="ECO:0000256" key="4">
    <source>
        <dbReference type="SAM" id="Phobius"/>
    </source>
</evidence>
<keyword evidence="2" id="KW-0813">Transport</keyword>
<dbReference type="AlphaFoldDB" id="A0A846HAB4"/>
<feature type="domain" description="Solute-binding protein family 3/N-terminal" evidence="6">
    <location>
        <begin position="45"/>
        <end position="280"/>
    </location>
</feature>
<dbReference type="GO" id="GO:0030288">
    <property type="term" value="C:outer membrane-bounded periplasmic space"/>
    <property type="evidence" value="ECO:0007669"/>
    <property type="project" value="TreeGrafter"/>
</dbReference>
<evidence type="ECO:0000313" key="7">
    <source>
        <dbReference type="EMBL" id="NEU74286.1"/>
    </source>
</evidence>
<reference evidence="7 8" key="1">
    <citation type="journal article" date="2015" name="Genome Announc.">
        <title>Draft Genome Sequence of Cyanobacterium Hassallia byssoidea Strain VB512170, Isolated from Monuments in India.</title>
        <authorList>
            <person name="Singh D."/>
            <person name="Chandrababunaidu M.M."/>
            <person name="Panda A."/>
            <person name="Sen D."/>
            <person name="Bhattacharyya S."/>
            <person name="Adhikary S.P."/>
            <person name="Tripathy S."/>
        </authorList>
    </citation>
    <scope>NUCLEOTIDE SEQUENCE [LARGE SCALE GENOMIC DNA]</scope>
    <source>
        <strain evidence="7 8">VB512170</strain>
    </source>
</reference>
<name>A0A846HAB4_9CYAN</name>
<dbReference type="GO" id="GO:0006865">
    <property type="term" value="P:amino acid transport"/>
    <property type="evidence" value="ECO:0007669"/>
    <property type="project" value="TreeGrafter"/>
</dbReference>
<evidence type="ECO:0000256" key="1">
    <source>
        <dbReference type="ARBA" id="ARBA00010333"/>
    </source>
</evidence>
<evidence type="ECO:0000256" key="2">
    <source>
        <dbReference type="ARBA" id="ARBA00022448"/>
    </source>
</evidence>
<proteinExistence type="inferred from homology"/>
<dbReference type="Gene3D" id="3.40.190.10">
    <property type="entry name" value="Periplasmic binding protein-like II"/>
    <property type="match status" value="2"/>
</dbReference>
<evidence type="ECO:0000256" key="5">
    <source>
        <dbReference type="SAM" id="SignalP"/>
    </source>
</evidence>
<gene>
    <name evidence="7" type="ORF">PI95_017400</name>
</gene>
<feature type="signal peptide" evidence="5">
    <location>
        <begin position="1"/>
        <end position="24"/>
    </location>
</feature>
<keyword evidence="4" id="KW-0812">Transmembrane</keyword>
<dbReference type="SMART" id="SM00062">
    <property type="entry name" value="PBPb"/>
    <property type="match status" value="1"/>
</dbReference>
<dbReference type="InterPro" id="IPR001638">
    <property type="entry name" value="Solute-binding_3/MltF_N"/>
</dbReference>
<dbReference type="EMBL" id="JTCM02000038">
    <property type="protein sequence ID" value="NEU74286.1"/>
    <property type="molecule type" value="Genomic_DNA"/>
</dbReference>
<dbReference type="PANTHER" id="PTHR30085">
    <property type="entry name" value="AMINO ACID ABC TRANSPORTER PERMEASE"/>
    <property type="match status" value="1"/>
</dbReference>
<keyword evidence="4" id="KW-1133">Transmembrane helix</keyword>
<keyword evidence="4" id="KW-0472">Membrane</keyword>
<dbReference type="PANTHER" id="PTHR30085:SF6">
    <property type="entry name" value="ABC TRANSPORTER GLUTAMINE-BINDING PROTEIN GLNH"/>
    <property type="match status" value="1"/>
</dbReference>
<sequence>MKFNYSLGKMVIVLTFFFSFSGLTQDIKGSSNQGGINESNTYYFGLRVGAYPISYQDEYGNWKGYCNAFIETLKQRFSQKKIEIIPITRRNRFTGKGDSGKELDAECGPNTITEGRKAKELKENGRDGKFSEPFAWTGAKFILPAKKIALFDNQSELQQIKIGVIRGTTTKTLVETLYPSLIKNIVLLQDDKDGINKIKNGEIDVYYNDELSSLINLQNSNNKEKYFISPELVNHEQHGIIVYHINKDKNRQLLNVINDLLEKAKIKTFGSTQLKILENSEFQKFQEDTNLHENIKSDSFLSISKELLWLLFAIITCGIVLLLIIRGINCARKSKGISTIRTLRNNDSNHLDIQEARAGSSKFESSSLTHQILQFINNIHFQANNDNAQGDNMPENHNNSNSSRNINVGGDFNLEQTGSNFNIGDISGSVSNTVQQLKDSEQPEAQELADLISQLQKAIENDSKLTDEQKKDALEALASIGEEAQKPPEERIQKICKFALSSLKALIGIATDTNIFKEFLPQVSKLMGF</sequence>
<dbReference type="SUPFAM" id="SSF53850">
    <property type="entry name" value="Periplasmic binding protein-like II"/>
    <property type="match status" value="1"/>
</dbReference>
<feature type="transmembrane region" description="Helical" evidence="4">
    <location>
        <begin position="307"/>
        <end position="325"/>
    </location>
</feature>
<feature type="chain" id="PRO_5032637482" evidence="5">
    <location>
        <begin position="25"/>
        <end position="529"/>
    </location>
</feature>
<comment type="caution">
    <text evidence="7">The sequence shown here is derived from an EMBL/GenBank/DDBJ whole genome shotgun (WGS) entry which is preliminary data.</text>
</comment>
<evidence type="ECO:0000259" key="6">
    <source>
        <dbReference type="SMART" id="SM00062"/>
    </source>
</evidence>
<keyword evidence="3 5" id="KW-0732">Signal</keyword>
<dbReference type="Proteomes" id="UP000031549">
    <property type="component" value="Unassembled WGS sequence"/>
</dbReference>